<proteinExistence type="predicted"/>
<reference evidence="1" key="1">
    <citation type="submission" date="2019-12" db="EMBL/GenBank/DDBJ databases">
        <title>Genome sequencing and annotation of Brassica cretica.</title>
        <authorList>
            <person name="Studholme D.J."/>
            <person name="Sarris P."/>
        </authorList>
    </citation>
    <scope>NUCLEOTIDE SEQUENCE</scope>
    <source>
        <strain evidence="1">PFS-109/04</strain>
        <tissue evidence="1">Leaf</tissue>
    </source>
</reference>
<dbReference type="PANTHER" id="PTHR47253:SF4">
    <property type="entry name" value="ISOCHORISMATE SYNTHASE 2, CHLOROPLASTIC"/>
    <property type="match status" value="1"/>
</dbReference>
<accession>A0A8S9P353</accession>
<dbReference type="AlphaFoldDB" id="A0A8S9P353"/>
<dbReference type="GO" id="GO:0009536">
    <property type="term" value="C:plastid"/>
    <property type="evidence" value="ECO:0007669"/>
    <property type="project" value="TreeGrafter"/>
</dbReference>
<dbReference type="GO" id="GO:0042372">
    <property type="term" value="P:phylloquinone biosynthetic process"/>
    <property type="evidence" value="ECO:0007669"/>
    <property type="project" value="TreeGrafter"/>
</dbReference>
<dbReference type="InterPro" id="IPR044250">
    <property type="entry name" value="MenF-like"/>
</dbReference>
<comment type="caution">
    <text evidence="1">The sequence shown here is derived from an EMBL/GenBank/DDBJ whole genome shotgun (WGS) entry which is preliminary data.</text>
</comment>
<evidence type="ECO:0000313" key="2">
    <source>
        <dbReference type="Proteomes" id="UP000712600"/>
    </source>
</evidence>
<dbReference type="EMBL" id="QGKX02001521">
    <property type="protein sequence ID" value="KAF3510456.1"/>
    <property type="molecule type" value="Genomic_DNA"/>
</dbReference>
<organism evidence="1 2">
    <name type="scientific">Brassica cretica</name>
    <name type="common">Mustard</name>
    <dbReference type="NCBI Taxonomy" id="69181"/>
    <lineage>
        <taxon>Eukaryota</taxon>
        <taxon>Viridiplantae</taxon>
        <taxon>Streptophyta</taxon>
        <taxon>Embryophyta</taxon>
        <taxon>Tracheophyta</taxon>
        <taxon>Spermatophyta</taxon>
        <taxon>Magnoliopsida</taxon>
        <taxon>eudicotyledons</taxon>
        <taxon>Gunneridae</taxon>
        <taxon>Pentapetalae</taxon>
        <taxon>rosids</taxon>
        <taxon>malvids</taxon>
        <taxon>Brassicales</taxon>
        <taxon>Brassicaceae</taxon>
        <taxon>Brassiceae</taxon>
        <taxon>Brassica</taxon>
    </lineage>
</organism>
<evidence type="ECO:0000313" key="1">
    <source>
        <dbReference type="EMBL" id="KAF3510456.1"/>
    </source>
</evidence>
<dbReference type="PANTHER" id="PTHR47253">
    <property type="match status" value="1"/>
</dbReference>
<name>A0A8S9P353_BRACR</name>
<dbReference type="GO" id="GO:0008909">
    <property type="term" value="F:isochorismate synthase activity"/>
    <property type="evidence" value="ECO:0007669"/>
    <property type="project" value="InterPro"/>
</dbReference>
<protein>
    <submittedName>
        <fullName evidence="1">Uncharacterized protein</fullName>
    </submittedName>
</protein>
<sequence>MTSMVGRFASPLAIPQQGSSCPGFLSYIRVVVSGFFCCYEVTKGISVLSKNHVPKKGSHYLAVEEALEMIKQKFHLLARLCLLARKSMIITDTNIDPILGLHNYIGATYKKVRPLPLKIIGIVFEDDQHGREICFFSSNSSTGFFCCYEVTKGISVLSKNHVPKKGSHYLAVEEALEMIKQKFHLLASGLRTIEGDSEIACSCVEFIPKVAVRAFFGIRVNCRDTPRLPCIQRCSEIVARGAVAVFRFELPFQNISQIFEYRCVIVLIVRR</sequence>
<gene>
    <name evidence="1" type="ORF">F2Q69_00004460</name>
</gene>
<dbReference type="Proteomes" id="UP000712600">
    <property type="component" value="Unassembled WGS sequence"/>
</dbReference>